<dbReference type="RefSeq" id="WP_220163779.1">
    <property type="nucleotide sequence ID" value="NZ_JAIBOA010000003.1"/>
</dbReference>
<proteinExistence type="predicted"/>
<keyword evidence="3" id="KW-1185">Reference proteome</keyword>
<dbReference type="PROSITE" id="PS50995">
    <property type="entry name" value="HTH_MARR_2"/>
    <property type="match status" value="1"/>
</dbReference>
<reference evidence="2 3" key="1">
    <citation type="submission" date="2021-07" db="EMBL/GenBank/DDBJ databases">
        <title>Actinomadura sp. PM05-2 isolated from lichen.</title>
        <authorList>
            <person name="Somphong A."/>
            <person name="Phongsopitanun W."/>
            <person name="Tanasupawat S."/>
            <person name="Peongsungnone V."/>
        </authorList>
    </citation>
    <scope>NUCLEOTIDE SEQUENCE [LARGE SCALE GENOMIC DNA]</scope>
    <source>
        <strain evidence="2 3">PM05-2</strain>
    </source>
</reference>
<dbReference type="Gene3D" id="1.10.10.10">
    <property type="entry name" value="Winged helix-like DNA-binding domain superfamily/Winged helix DNA-binding domain"/>
    <property type="match status" value="1"/>
</dbReference>
<evidence type="ECO:0000313" key="3">
    <source>
        <dbReference type="Proteomes" id="UP000774570"/>
    </source>
</evidence>
<dbReference type="InterPro" id="IPR039422">
    <property type="entry name" value="MarR/SlyA-like"/>
</dbReference>
<organism evidence="2 3">
    <name type="scientific">Actinomadura parmotrematis</name>
    <dbReference type="NCBI Taxonomy" id="2864039"/>
    <lineage>
        <taxon>Bacteria</taxon>
        <taxon>Bacillati</taxon>
        <taxon>Actinomycetota</taxon>
        <taxon>Actinomycetes</taxon>
        <taxon>Streptosporangiales</taxon>
        <taxon>Thermomonosporaceae</taxon>
        <taxon>Actinomadura</taxon>
    </lineage>
</organism>
<accession>A0ABS7FN26</accession>
<evidence type="ECO:0000313" key="2">
    <source>
        <dbReference type="EMBL" id="MBW8481784.1"/>
    </source>
</evidence>
<dbReference type="Pfam" id="PF01047">
    <property type="entry name" value="MarR"/>
    <property type="match status" value="1"/>
</dbReference>
<dbReference type="PANTHER" id="PTHR33164">
    <property type="entry name" value="TRANSCRIPTIONAL REGULATOR, MARR FAMILY"/>
    <property type="match status" value="1"/>
</dbReference>
<dbReference type="SMART" id="SM00347">
    <property type="entry name" value="HTH_MARR"/>
    <property type="match status" value="1"/>
</dbReference>
<dbReference type="EMBL" id="JAIBOA010000003">
    <property type="protein sequence ID" value="MBW8481784.1"/>
    <property type="molecule type" value="Genomic_DNA"/>
</dbReference>
<dbReference type="InterPro" id="IPR036388">
    <property type="entry name" value="WH-like_DNA-bd_sf"/>
</dbReference>
<gene>
    <name evidence="2" type="ORF">K1Y72_05335</name>
</gene>
<dbReference type="PANTHER" id="PTHR33164:SF99">
    <property type="entry name" value="MARR FAMILY REGULATORY PROTEIN"/>
    <property type="match status" value="1"/>
</dbReference>
<dbReference type="InterPro" id="IPR000835">
    <property type="entry name" value="HTH_MarR-typ"/>
</dbReference>
<dbReference type="PRINTS" id="PR00598">
    <property type="entry name" value="HTHMARR"/>
</dbReference>
<name>A0ABS7FN26_9ACTN</name>
<comment type="caution">
    <text evidence="2">The sequence shown here is derived from an EMBL/GenBank/DDBJ whole genome shotgun (WGS) entry which is preliminary data.</text>
</comment>
<dbReference type="Proteomes" id="UP000774570">
    <property type="component" value="Unassembled WGS sequence"/>
</dbReference>
<evidence type="ECO:0000259" key="1">
    <source>
        <dbReference type="PROSITE" id="PS50995"/>
    </source>
</evidence>
<dbReference type="SUPFAM" id="SSF46785">
    <property type="entry name" value="Winged helix' DNA-binding domain"/>
    <property type="match status" value="1"/>
</dbReference>
<dbReference type="InterPro" id="IPR036390">
    <property type="entry name" value="WH_DNA-bd_sf"/>
</dbReference>
<protein>
    <submittedName>
        <fullName evidence="2">MarR family transcriptional regulator</fullName>
    </submittedName>
</protein>
<feature type="domain" description="HTH marR-type" evidence="1">
    <location>
        <begin position="1"/>
        <end position="138"/>
    </location>
</feature>
<sequence length="138" mass="14654">MDAAGAPGWDQVVTLHGRVEHALARALQEHHRLGLSDFRALCALEAADEGELRMQELADAIGLNQSSVTRLVARLESAGLTRRAHCPKDRRGVYTVITDTGRLVRAEAGPTYDGALHAALDDAAADTAVAPLVAALRP</sequence>